<evidence type="ECO:0000256" key="1">
    <source>
        <dbReference type="ARBA" id="ARBA00010790"/>
    </source>
</evidence>
<dbReference type="InterPro" id="IPR012132">
    <property type="entry name" value="GMC_OxRdtase"/>
</dbReference>
<dbReference type="InterPro" id="IPR036188">
    <property type="entry name" value="FAD/NAD-bd_sf"/>
</dbReference>
<dbReference type="Gene3D" id="3.30.560.10">
    <property type="entry name" value="Glucose Oxidase, domain 3"/>
    <property type="match status" value="1"/>
</dbReference>
<protein>
    <recommendedName>
        <fullName evidence="2">Glucose-methanol-choline oxidoreductase N-terminal domain-containing protein</fullName>
    </recommendedName>
</protein>
<gene>
    <name evidence="3" type="ORF">RDB_LOCUS46554</name>
</gene>
<feature type="domain" description="Glucose-methanol-choline oxidoreductase N-terminal" evidence="2">
    <location>
        <begin position="20"/>
        <end position="131"/>
    </location>
</feature>
<evidence type="ECO:0000313" key="4">
    <source>
        <dbReference type="Proteomes" id="UP000663888"/>
    </source>
</evidence>
<dbReference type="GO" id="GO:0016614">
    <property type="term" value="F:oxidoreductase activity, acting on CH-OH group of donors"/>
    <property type="evidence" value="ECO:0007669"/>
    <property type="project" value="InterPro"/>
</dbReference>
<evidence type="ECO:0000313" key="3">
    <source>
        <dbReference type="EMBL" id="CAE6438627.1"/>
    </source>
</evidence>
<reference evidence="3" key="1">
    <citation type="submission" date="2021-01" db="EMBL/GenBank/DDBJ databases">
        <authorList>
            <person name="Kaushik A."/>
        </authorList>
    </citation>
    <scope>NUCLEOTIDE SEQUENCE</scope>
    <source>
        <strain evidence="3">AG4-R118</strain>
    </source>
</reference>
<organism evidence="3 4">
    <name type="scientific">Rhizoctonia solani</name>
    <dbReference type="NCBI Taxonomy" id="456999"/>
    <lineage>
        <taxon>Eukaryota</taxon>
        <taxon>Fungi</taxon>
        <taxon>Dikarya</taxon>
        <taxon>Basidiomycota</taxon>
        <taxon>Agaricomycotina</taxon>
        <taxon>Agaricomycetes</taxon>
        <taxon>Cantharellales</taxon>
        <taxon>Ceratobasidiaceae</taxon>
        <taxon>Rhizoctonia</taxon>
    </lineage>
</organism>
<dbReference type="GO" id="GO:0050660">
    <property type="term" value="F:flavin adenine dinucleotide binding"/>
    <property type="evidence" value="ECO:0007669"/>
    <property type="project" value="InterPro"/>
</dbReference>
<dbReference type="EMBL" id="CAJMWX010000920">
    <property type="protein sequence ID" value="CAE6438627.1"/>
    <property type="molecule type" value="Genomic_DNA"/>
</dbReference>
<dbReference type="PANTHER" id="PTHR11552">
    <property type="entry name" value="GLUCOSE-METHANOL-CHOLINE GMC OXIDOREDUCTASE"/>
    <property type="match status" value="1"/>
</dbReference>
<comment type="similarity">
    <text evidence="1">Belongs to the GMC oxidoreductase family.</text>
</comment>
<dbReference type="Gene3D" id="3.50.50.60">
    <property type="entry name" value="FAD/NAD(P)-binding domain"/>
    <property type="match status" value="1"/>
</dbReference>
<dbReference type="SUPFAM" id="SSF51905">
    <property type="entry name" value="FAD/NAD(P)-binding domain"/>
    <property type="match status" value="1"/>
</dbReference>
<dbReference type="Pfam" id="PF00732">
    <property type="entry name" value="GMC_oxred_N"/>
    <property type="match status" value="1"/>
</dbReference>
<comment type="caution">
    <text evidence="3">The sequence shown here is derived from an EMBL/GenBank/DDBJ whole genome shotgun (WGS) entry which is preliminary data.</text>
</comment>
<sequence>MDLHTGYGCSRIPQYVDPVTGYRQDAAHRYIDSQSSNKFLQFVTQTLVTRVLFDGTKAIGVEIIGNRRQDPDADQVPKVILARRLVVVSAGTIGSATILQRSGIGAPIQLAKCGVNTVVNLPGAGANYEDHCSCATVYHIADDVETLDQVFVGDQAAIERGLSQFKSAQGGLVGNGIDAGSRLRPRPEELQEMGPHFNDVWKRFYEPAADKAVILQMVTSGFIGRVTIVLPYAYIQNLQLL</sequence>
<proteinExistence type="inferred from homology"/>
<name>A0A8H2XZ08_9AGAM</name>
<dbReference type="InterPro" id="IPR000172">
    <property type="entry name" value="GMC_OxRdtase_N"/>
</dbReference>
<dbReference type="PANTHER" id="PTHR11552:SF78">
    <property type="entry name" value="GLUCOSE-METHANOL-CHOLINE OXIDOREDUCTASE N-TERMINAL DOMAIN-CONTAINING PROTEIN"/>
    <property type="match status" value="1"/>
</dbReference>
<dbReference type="Proteomes" id="UP000663888">
    <property type="component" value="Unassembled WGS sequence"/>
</dbReference>
<accession>A0A8H2XZ08</accession>
<evidence type="ECO:0000259" key="2">
    <source>
        <dbReference type="Pfam" id="PF00732"/>
    </source>
</evidence>
<dbReference type="AlphaFoldDB" id="A0A8H2XZ08"/>